<proteinExistence type="predicted"/>
<dbReference type="Gene3D" id="3.40.50.1400">
    <property type="match status" value="2"/>
</dbReference>
<feature type="active site" description="Proton acceptor" evidence="1">
    <location>
        <position position="166"/>
    </location>
</feature>
<feature type="binding site" evidence="2">
    <location>
        <position position="166"/>
    </location>
    <ligand>
        <name>Co(2+)</name>
        <dbReference type="ChEBI" id="CHEBI:48828"/>
    </ligand>
</feature>
<dbReference type="AlphaFoldDB" id="A0A134B3H6"/>
<dbReference type="GO" id="GO:0016852">
    <property type="term" value="F:sirohydrochlorin cobaltochelatase activity"/>
    <property type="evidence" value="ECO:0007669"/>
    <property type="project" value="InterPro"/>
</dbReference>
<dbReference type="OrthoDB" id="9770331at2"/>
<evidence type="ECO:0000256" key="1">
    <source>
        <dbReference type="PIRSR" id="PIRSR033579-1"/>
    </source>
</evidence>
<evidence type="ECO:0000313" key="4">
    <source>
        <dbReference type="Proteomes" id="UP000070224"/>
    </source>
</evidence>
<dbReference type="Proteomes" id="UP000070224">
    <property type="component" value="Unassembled WGS sequence"/>
</dbReference>
<feature type="binding site" evidence="2">
    <location>
        <position position="235"/>
    </location>
    <ligand>
        <name>Co(2+)</name>
        <dbReference type="ChEBI" id="CHEBI:48828"/>
    </ligand>
</feature>
<dbReference type="InterPro" id="IPR010388">
    <property type="entry name" value="Anaerobic_Co-chelatase"/>
</dbReference>
<name>A0A134B3H6_9PORP</name>
<evidence type="ECO:0000256" key="2">
    <source>
        <dbReference type="PIRSR" id="PIRSR033579-3"/>
    </source>
</evidence>
<dbReference type="GO" id="GO:0019251">
    <property type="term" value="P:anaerobic cobalamin biosynthetic process"/>
    <property type="evidence" value="ECO:0007669"/>
    <property type="project" value="InterPro"/>
</dbReference>
<comment type="caution">
    <text evidence="3">The sequence shown here is derived from an EMBL/GenBank/DDBJ whole genome shotgun (WGS) entry which is preliminary data.</text>
</comment>
<dbReference type="GO" id="GO:0046872">
    <property type="term" value="F:metal ion binding"/>
    <property type="evidence" value="ECO:0007669"/>
    <property type="project" value="UniProtKB-KW"/>
</dbReference>
<reference evidence="4" key="1">
    <citation type="submission" date="2016-01" db="EMBL/GenBank/DDBJ databases">
        <authorList>
            <person name="Mitreva M."/>
            <person name="Pepin K.H."/>
            <person name="Mihindukulasuriya K.A."/>
            <person name="Fulton R."/>
            <person name="Fronick C."/>
            <person name="O'Laughlin M."/>
            <person name="Miner T."/>
            <person name="Herter B."/>
            <person name="Rosa B.A."/>
            <person name="Cordes M."/>
            <person name="Tomlinson C."/>
            <person name="Wollam A."/>
            <person name="Palsikar V.B."/>
            <person name="Mardis E.R."/>
            <person name="Wilson R.K."/>
        </authorList>
    </citation>
    <scope>NUCLEOTIDE SEQUENCE [LARGE SCALE GENOMIC DNA]</scope>
    <source>
        <strain evidence="4">KA00683</strain>
    </source>
</reference>
<dbReference type="RefSeq" id="WP_060935807.1">
    <property type="nucleotide sequence ID" value="NZ_KQ960462.1"/>
</dbReference>
<gene>
    <name evidence="3" type="ORF">HMPREF3185_01687</name>
</gene>
<dbReference type="SUPFAM" id="SSF53800">
    <property type="entry name" value="Chelatase"/>
    <property type="match status" value="1"/>
</dbReference>
<dbReference type="EMBL" id="LSDK01000121">
    <property type="protein sequence ID" value="KXB74479.1"/>
    <property type="molecule type" value="Genomic_DNA"/>
</dbReference>
<dbReference type="PIRSF" id="PIRSF033579">
    <property type="entry name" value="Anaer_Co_chel"/>
    <property type="match status" value="1"/>
</dbReference>
<keyword evidence="2" id="KW-0479">Metal-binding</keyword>
<dbReference type="STRING" id="322095.HMPREF3185_01687"/>
<evidence type="ECO:0000313" key="3">
    <source>
        <dbReference type="EMBL" id="KXB74479.1"/>
    </source>
</evidence>
<accession>A0A134B3H6</accession>
<sequence length="297" mass="34212">MEQSNQNPLIARVCAEKRHERALLLVTFGSTHEGPHQTFATLRNAFAESFPDRDIYMAFTSKFCIRKWFEKTGEEYYTTDKWLEAIGEAGYKAVSIQSLHVIPGLEYSFIDDRYIPQFHRLYPQIPTIVGVPLLWSQADIERVGDCIYSLFRERLERGEALILMGHGNNTDKHPEANGRYRRLHDYLQGRCSRILIGTVDFEDMLFEDVAERLAEVCPVGTTLNLLPLMSVAGDHALNDMAGDEEEDTPLEEQSWKIRFKALGYKIEEENCHLHGLADYASLRQVWLDHLMAAEREQ</sequence>
<organism evidence="3 4">
    <name type="scientific">Porphyromonas somerae</name>
    <dbReference type="NCBI Taxonomy" id="322095"/>
    <lineage>
        <taxon>Bacteria</taxon>
        <taxon>Pseudomonadati</taxon>
        <taxon>Bacteroidota</taxon>
        <taxon>Bacteroidia</taxon>
        <taxon>Bacteroidales</taxon>
        <taxon>Porphyromonadaceae</taxon>
        <taxon>Porphyromonas</taxon>
    </lineage>
</organism>
<keyword evidence="2" id="KW-0170">Cobalt</keyword>
<dbReference type="Pfam" id="PF06180">
    <property type="entry name" value="CbiK"/>
    <property type="match status" value="1"/>
</dbReference>
<keyword evidence="4" id="KW-1185">Reference proteome</keyword>
<protein>
    <submittedName>
        <fullName evidence="3">Cobalt chelatase</fullName>
    </submittedName>
</protein>
<dbReference type="PATRIC" id="fig|322095.3.peg.1663"/>